<dbReference type="CDD" id="cd21112">
    <property type="entry name" value="alphaLP-like"/>
    <property type="match status" value="1"/>
</dbReference>
<sequence length="856" mass="84694">MSHHRRPLHARGRAVAGRSALVGATILALVLGASVTGASASASAAGSEVPPASQGESPVDTPTAASGLPAPTPVPTMRAYSADDYAAEAAALPAELAAALSADLGTTPADYLARADAAANASAVLDDLEARGIPIEASRLDGTTLVVTLPPEAAPTTAGTPTAAPALDPLDPVEAVEQTGAVVDFGTAAPRDQGFGPSEFLADPAPGTLVGGQGYYWLQGSGVNLCSTAFNGRDRGTGRPQTLTAGHCKPTATATTPNPQVFRMQQSAPNVLDLSGPAVGTPLRSTYSMGGELDSGLIALDAGSTPRPAVGTWGDGSNTAPVTSGTPSTVRDLSRAIVGQPICKSGRTTGWTCGTVWKTDALVKVSDGAGGYVEVNSYLSDMCALRGDSGGAVVSGPYAVGVLSNGSFKSSCTETPGAGEADRFTGTFPLIAQPGYGSVQSSHPAWELQVEVAAPVVTSPAGGASAPLGSALSGTLAAGGVRHTVRVTVDGSRTLTATVRAGGTWSVDLSSVPAGAHTYTAAAVYGSGGASSATVSGSFTLVAPAVSRIEGADRYQVSVAVAERAFPGSTTAPVVYVATGTSYPDALSAGPAAATQGGPLLLVLPDRVPDAVAAKITSLKPGRIVIVGGQASVGAPVFRALEELVPTATVERLAGADRYAASRAVVASAFPAFPGGTVPHAYAATGTTFPDALSAGAAAGSRGEPVVLVYGPGSPAGTVDAATVDLFRAIGTTSLTLVGGVNSVSEGVATQLATGIPAAVDRIDGANRYEASINLNRDSFASAGTVYLATGRTFPDALAGGVLAAASDAPLYVVPGDCVPQGVIVDLARLGASRVVLLGGPKSLTPAVASLTPCAW</sequence>
<organism evidence="2 3">
    <name type="scientific">Herbiconiux oxytropis</name>
    <dbReference type="NCBI Taxonomy" id="2970915"/>
    <lineage>
        <taxon>Bacteria</taxon>
        <taxon>Bacillati</taxon>
        <taxon>Actinomycetota</taxon>
        <taxon>Actinomycetes</taxon>
        <taxon>Micrococcales</taxon>
        <taxon>Microbacteriaceae</taxon>
        <taxon>Herbiconiux</taxon>
    </lineage>
</organism>
<dbReference type="InterPro" id="IPR013783">
    <property type="entry name" value="Ig-like_fold"/>
</dbReference>
<evidence type="ECO:0000313" key="2">
    <source>
        <dbReference type="EMBL" id="MCS5725405.1"/>
    </source>
</evidence>
<feature type="region of interest" description="Disordered" evidence="1">
    <location>
        <begin position="44"/>
        <end position="72"/>
    </location>
</feature>
<name>A0AA42BSL1_9MICO</name>
<dbReference type="RefSeq" id="WP_259525876.1">
    <property type="nucleotide sequence ID" value="NZ_JANLCK010000002.1"/>
</dbReference>
<dbReference type="PANTHER" id="PTHR30032:SF8">
    <property type="entry name" value="GERMINATION-SPECIFIC N-ACETYLMURAMOYL-L-ALANINE AMIDASE"/>
    <property type="match status" value="1"/>
</dbReference>
<keyword evidence="3" id="KW-1185">Reference proteome</keyword>
<dbReference type="Gene3D" id="2.60.40.10">
    <property type="entry name" value="Immunoglobulins"/>
    <property type="match status" value="1"/>
</dbReference>
<evidence type="ECO:0000256" key="1">
    <source>
        <dbReference type="SAM" id="MobiDB-lite"/>
    </source>
</evidence>
<accession>A0AA42BSL1</accession>
<dbReference type="InterPro" id="IPR051922">
    <property type="entry name" value="Bact_Sporulation_Assoc"/>
</dbReference>
<dbReference type="SUPFAM" id="SSF50494">
    <property type="entry name" value="Trypsin-like serine proteases"/>
    <property type="match status" value="1"/>
</dbReference>
<gene>
    <name evidence="2" type="ORF">N1028_05800</name>
</gene>
<dbReference type="InterPro" id="IPR043504">
    <property type="entry name" value="Peptidase_S1_PA_chymotrypsin"/>
</dbReference>
<dbReference type="InterPro" id="IPR033116">
    <property type="entry name" value="TRYPSIN_SER"/>
</dbReference>
<dbReference type="InterPro" id="IPR009003">
    <property type="entry name" value="Peptidase_S1_PA"/>
</dbReference>
<feature type="compositionally biased region" description="Low complexity" evidence="1">
    <location>
        <begin position="44"/>
        <end position="53"/>
    </location>
</feature>
<reference evidence="2" key="1">
    <citation type="submission" date="2022-08" db="EMBL/GenBank/DDBJ databases">
        <authorList>
            <person name="Deng Y."/>
            <person name="Han X.-F."/>
            <person name="Zhang Y.-Q."/>
        </authorList>
    </citation>
    <scope>NUCLEOTIDE SEQUENCE</scope>
    <source>
        <strain evidence="2">CPCC 203407</strain>
    </source>
</reference>
<dbReference type="Proteomes" id="UP001165587">
    <property type="component" value="Unassembled WGS sequence"/>
</dbReference>
<proteinExistence type="predicted"/>
<comment type="caution">
    <text evidence="2">The sequence shown here is derived from an EMBL/GenBank/DDBJ whole genome shotgun (WGS) entry which is preliminary data.</text>
</comment>
<dbReference type="PROSITE" id="PS00134">
    <property type="entry name" value="TRYPSIN_HIS"/>
    <property type="match status" value="1"/>
</dbReference>
<dbReference type="InterPro" id="IPR018114">
    <property type="entry name" value="TRYPSIN_HIS"/>
</dbReference>
<dbReference type="PROSITE" id="PS00135">
    <property type="entry name" value="TRYPSIN_SER"/>
    <property type="match status" value="1"/>
</dbReference>
<protein>
    <submittedName>
        <fullName evidence="2">Cell wall-binding repeat-containing protein</fullName>
    </submittedName>
</protein>
<dbReference type="GO" id="GO:0004252">
    <property type="term" value="F:serine-type endopeptidase activity"/>
    <property type="evidence" value="ECO:0007669"/>
    <property type="project" value="InterPro"/>
</dbReference>
<dbReference type="GO" id="GO:0005975">
    <property type="term" value="P:carbohydrate metabolic process"/>
    <property type="evidence" value="ECO:0007669"/>
    <property type="project" value="UniProtKB-ARBA"/>
</dbReference>
<dbReference type="EMBL" id="JANLCK010000002">
    <property type="protein sequence ID" value="MCS5725405.1"/>
    <property type="molecule type" value="Genomic_DNA"/>
</dbReference>
<evidence type="ECO:0000313" key="3">
    <source>
        <dbReference type="Proteomes" id="UP001165587"/>
    </source>
</evidence>
<dbReference type="PANTHER" id="PTHR30032">
    <property type="entry name" value="N-ACETYLMURAMOYL-L-ALANINE AMIDASE-RELATED"/>
    <property type="match status" value="1"/>
</dbReference>
<dbReference type="AlphaFoldDB" id="A0AA42BSL1"/>
<dbReference type="InterPro" id="IPR007253">
    <property type="entry name" value="Cell_wall-bd_2"/>
</dbReference>
<dbReference type="Gene3D" id="2.40.10.10">
    <property type="entry name" value="Trypsin-like serine proteases"/>
    <property type="match status" value="2"/>
</dbReference>
<dbReference type="Gene3D" id="3.40.50.12090">
    <property type="match status" value="1"/>
</dbReference>
<dbReference type="GO" id="GO:0006508">
    <property type="term" value="P:proteolysis"/>
    <property type="evidence" value="ECO:0007669"/>
    <property type="project" value="InterPro"/>
</dbReference>
<dbReference type="Pfam" id="PF04122">
    <property type="entry name" value="CW_binding_2"/>
    <property type="match status" value="3"/>
</dbReference>